<geneLocation type="plasmid" evidence="2">
    <name>p2_L200901116</name>
</geneLocation>
<reference evidence="2" key="1">
    <citation type="journal article" date="2018" name="Sci. Rep.">
        <title>Characterization of LE3 and LE4, the only lytic phages known to infect the spirochete Leptospira.</title>
        <authorList>
            <person name="Schiettekatte O."/>
            <person name="Vincent A.T."/>
            <person name="Malosse C."/>
            <person name="Lechat P."/>
            <person name="Chamot-Rooke J."/>
            <person name="Veyrier F.J."/>
            <person name="Picardeau M."/>
            <person name="Bourhy P."/>
        </authorList>
    </citation>
    <scope>NUCLEOTIDE SEQUENCE</scope>
    <source>
        <plasmid evidence="2">p2_L200901116</plasmid>
    </source>
</reference>
<evidence type="ECO:0000259" key="1">
    <source>
        <dbReference type="Pfam" id="PF13614"/>
    </source>
</evidence>
<dbReference type="EMBL" id="MF974398">
    <property type="protein sequence ID" value="AVH81615.1"/>
    <property type="molecule type" value="Genomic_DNA"/>
</dbReference>
<dbReference type="Pfam" id="PF13614">
    <property type="entry name" value="AAA_31"/>
    <property type="match status" value="1"/>
</dbReference>
<dbReference type="PANTHER" id="PTHR13696:SF99">
    <property type="entry name" value="COBYRINIC ACID AC-DIAMIDE SYNTHASE"/>
    <property type="match status" value="1"/>
</dbReference>
<dbReference type="InterPro" id="IPR027417">
    <property type="entry name" value="P-loop_NTPase"/>
</dbReference>
<evidence type="ECO:0000313" key="2">
    <source>
        <dbReference type="EMBL" id="AVH81615.1"/>
    </source>
</evidence>
<dbReference type="SUPFAM" id="SSF52540">
    <property type="entry name" value="P-loop containing nucleoside triphosphate hydrolases"/>
    <property type="match status" value="1"/>
</dbReference>
<dbReference type="PANTHER" id="PTHR13696">
    <property type="entry name" value="P-LOOP CONTAINING NUCLEOSIDE TRIPHOSPHATE HYDROLASE"/>
    <property type="match status" value="1"/>
</dbReference>
<dbReference type="InterPro" id="IPR025669">
    <property type="entry name" value="AAA_dom"/>
</dbReference>
<accession>A0A343US42</accession>
<dbReference type="InterPro" id="IPR050678">
    <property type="entry name" value="DNA_Partitioning_ATPase"/>
</dbReference>
<dbReference type="CDD" id="cd02042">
    <property type="entry name" value="ParAB_family"/>
    <property type="match status" value="1"/>
</dbReference>
<feature type="domain" description="AAA" evidence="1">
    <location>
        <begin position="2"/>
        <end position="161"/>
    </location>
</feature>
<sequence>MKGGVGKTTIDAFLAQALSLLGFKVLVIDMDPNNNLTDYFLRDISIETISSKNIRQTLTGRINIEEVVYSTALQVDCIPATPKLASVNSELHNDFGSVLLFEKSLRSLDYDYVIIDSPPADCYELRASLYVSDLVICPISYSRWSLQGYEMLDEMILTNRRAGKNTELVCVPSNVSPKKSEGIIEIGDTIPITKTHISRSESLENAVTLGTRIKSNSNAAIQFLELARELSK</sequence>
<protein>
    <submittedName>
        <fullName evidence="2">ParA family protein</fullName>
    </submittedName>
</protein>
<name>A0A343US42_9LEPT</name>
<proteinExistence type="predicted"/>
<organism evidence="2">
    <name type="scientific">Leptospira mayottensis 200901116</name>
    <dbReference type="NCBI Taxonomy" id="1192864"/>
    <lineage>
        <taxon>Bacteria</taxon>
        <taxon>Pseudomonadati</taxon>
        <taxon>Spirochaetota</taxon>
        <taxon>Spirochaetia</taxon>
        <taxon>Leptospirales</taxon>
        <taxon>Leptospiraceae</taxon>
        <taxon>Leptospira</taxon>
    </lineage>
</organism>
<keyword evidence="2" id="KW-0614">Plasmid</keyword>
<dbReference type="AlphaFoldDB" id="A0A343US42"/>
<dbReference type="Gene3D" id="3.40.50.300">
    <property type="entry name" value="P-loop containing nucleotide triphosphate hydrolases"/>
    <property type="match status" value="1"/>
</dbReference>